<comment type="caution">
    <text evidence="3">The sequence shown here is derived from an EMBL/GenBank/DDBJ whole genome shotgun (WGS) entry which is preliminary data.</text>
</comment>
<dbReference type="SUPFAM" id="SSF47413">
    <property type="entry name" value="lambda repressor-like DNA-binding domains"/>
    <property type="match status" value="1"/>
</dbReference>
<organism evidence="3 4">
    <name type="scientific">Paractinoplanes durhamensis</name>
    <dbReference type="NCBI Taxonomy" id="113563"/>
    <lineage>
        <taxon>Bacteria</taxon>
        <taxon>Bacillati</taxon>
        <taxon>Actinomycetota</taxon>
        <taxon>Actinomycetes</taxon>
        <taxon>Micromonosporales</taxon>
        <taxon>Micromonosporaceae</taxon>
        <taxon>Paractinoplanes</taxon>
    </lineage>
</organism>
<name>A0ABQ3YY01_9ACTN</name>
<dbReference type="InterPro" id="IPR001387">
    <property type="entry name" value="Cro/C1-type_HTH"/>
</dbReference>
<accession>A0ABQ3YY01</accession>
<feature type="compositionally biased region" description="Basic and acidic residues" evidence="1">
    <location>
        <begin position="213"/>
        <end position="223"/>
    </location>
</feature>
<dbReference type="PROSITE" id="PS50943">
    <property type="entry name" value="HTH_CROC1"/>
    <property type="match status" value="1"/>
</dbReference>
<feature type="region of interest" description="Disordered" evidence="1">
    <location>
        <begin position="192"/>
        <end position="223"/>
    </location>
</feature>
<evidence type="ECO:0000256" key="1">
    <source>
        <dbReference type="SAM" id="MobiDB-lite"/>
    </source>
</evidence>
<proteinExistence type="predicted"/>
<reference evidence="3 4" key="1">
    <citation type="submission" date="2021-01" db="EMBL/GenBank/DDBJ databases">
        <title>Whole genome shotgun sequence of Actinoplanes durhamensis NBRC 14914.</title>
        <authorList>
            <person name="Komaki H."/>
            <person name="Tamura T."/>
        </authorList>
    </citation>
    <scope>NUCLEOTIDE SEQUENCE [LARGE SCALE GENOMIC DNA]</scope>
    <source>
        <strain evidence="3 4">NBRC 14914</strain>
    </source>
</reference>
<keyword evidence="4" id="KW-1185">Reference proteome</keyword>
<feature type="domain" description="HTH cro/C1-type" evidence="2">
    <location>
        <begin position="35"/>
        <end position="90"/>
    </location>
</feature>
<feature type="compositionally biased region" description="Polar residues" evidence="1">
    <location>
        <begin position="194"/>
        <end position="207"/>
    </location>
</feature>
<gene>
    <name evidence="3" type="ORF">Adu01nite_37930</name>
</gene>
<dbReference type="SMART" id="SM00530">
    <property type="entry name" value="HTH_XRE"/>
    <property type="match status" value="1"/>
</dbReference>
<dbReference type="Gene3D" id="1.10.260.40">
    <property type="entry name" value="lambda repressor-like DNA-binding domains"/>
    <property type="match status" value="1"/>
</dbReference>
<evidence type="ECO:0000313" key="3">
    <source>
        <dbReference type="EMBL" id="GIE02443.1"/>
    </source>
</evidence>
<dbReference type="Proteomes" id="UP000637628">
    <property type="component" value="Unassembled WGS sequence"/>
</dbReference>
<sequence>MKTIDQVIEERKQTDPDFADEWDRGAFAREVALAMVRYRTEQQLSQRDLAKQTGLKQPVIARLETGEHPPSLMTLAKLTRATGLEFRIEITQGGVAMPQRRLTFTARYRCKMSFDVRNRDDSRLTSAELASAADALTAELHNLEECNESMRDSVVFRDAEAGTVTVAITVIADDEPGAAQFTSDVCRTAIHATGGSTPGWSSDSEGPSSPDFRPTDLHVKNAA</sequence>
<dbReference type="CDD" id="cd00093">
    <property type="entry name" value="HTH_XRE"/>
    <property type="match status" value="1"/>
</dbReference>
<dbReference type="EMBL" id="BOML01000031">
    <property type="protein sequence ID" value="GIE02443.1"/>
    <property type="molecule type" value="Genomic_DNA"/>
</dbReference>
<dbReference type="InterPro" id="IPR010982">
    <property type="entry name" value="Lambda_DNA-bd_dom_sf"/>
</dbReference>
<dbReference type="RefSeq" id="WP_203728177.1">
    <property type="nucleotide sequence ID" value="NZ_BAAATX010000001.1"/>
</dbReference>
<dbReference type="Pfam" id="PF01381">
    <property type="entry name" value="HTH_3"/>
    <property type="match status" value="1"/>
</dbReference>
<evidence type="ECO:0000313" key="4">
    <source>
        <dbReference type="Proteomes" id="UP000637628"/>
    </source>
</evidence>
<evidence type="ECO:0000259" key="2">
    <source>
        <dbReference type="PROSITE" id="PS50943"/>
    </source>
</evidence>
<protein>
    <recommendedName>
        <fullName evidence="2">HTH cro/C1-type domain-containing protein</fullName>
    </recommendedName>
</protein>